<proteinExistence type="predicted"/>
<keyword evidence="2" id="KW-1185">Reference proteome</keyword>
<dbReference type="EMBL" id="CP092869">
    <property type="protein sequence ID" value="UYV70209.1"/>
    <property type="molecule type" value="Genomic_DNA"/>
</dbReference>
<evidence type="ECO:0000313" key="1">
    <source>
        <dbReference type="EMBL" id="UYV70209.1"/>
    </source>
</evidence>
<organism evidence="1 2">
    <name type="scientific">Cordylochernes scorpioides</name>
    <dbReference type="NCBI Taxonomy" id="51811"/>
    <lineage>
        <taxon>Eukaryota</taxon>
        <taxon>Metazoa</taxon>
        <taxon>Ecdysozoa</taxon>
        <taxon>Arthropoda</taxon>
        <taxon>Chelicerata</taxon>
        <taxon>Arachnida</taxon>
        <taxon>Pseudoscorpiones</taxon>
        <taxon>Cheliferoidea</taxon>
        <taxon>Chernetidae</taxon>
        <taxon>Cordylochernes</taxon>
    </lineage>
</organism>
<name>A0ABY6KNW1_9ARAC</name>
<evidence type="ECO:0000313" key="2">
    <source>
        <dbReference type="Proteomes" id="UP001235939"/>
    </source>
</evidence>
<reference evidence="1 2" key="1">
    <citation type="submission" date="2022-01" db="EMBL/GenBank/DDBJ databases">
        <title>A chromosomal length assembly of Cordylochernes scorpioides.</title>
        <authorList>
            <person name="Zeh D."/>
            <person name="Zeh J."/>
        </authorList>
    </citation>
    <scope>NUCLEOTIDE SEQUENCE [LARGE SCALE GENOMIC DNA]</scope>
    <source>
        <strain evidence="1">IN4F17</strain>
        <tissue evidence="1">Whole Body</tissue>
    </source>
</reference>
<sequence>MVIIIKQFKSQLTLIVLIEIIKDEIPDLRLQDQSENFGLKFNIGKTKFIPTDTVEPLCIGQHLVAESKCPLWSAASPRGTVDGRLLRGSKMKNSTRKGRKDKIMKDKDISLKTKKITVEALSFIDVKAELSEKKKEKKKKNLLKCWHGENYSECHRQIKGQIF</sequence>
<dbReference type="Proteomes" id="UP001235939">
    <property type="component" value="Chromosome 07"/>
</dbReference>
<gene>
    <name evidence="1" type="ORF">LAZ67_7002198</name>
</gene>
<accession>A0ABY6KNW1</accession>
<protein>
    <submittedName>
        <fullName evidence="1">Uncharacterized protein</fullName>
    </submittedName>
</protein>